<keyword evidence="1" id="KW-1133">Transmembrane helix</keyword>
<dbReference type="HOGENOM" id="CLU_1607064_0_0_2"/>
<dbReference type="AlphaFoldDB" id="A8M8W9"/>
<keyword evidence="1" id="KW-0812">Transmembrane</keyword>
<keyword evidence="1" id="KW-0472">Membrane</keyword>
<evidence type="ECO:0000313" key="3">
    <source>
        <dbReference type="Proteomes" id="UP000001137"/>
    </source>
</evidence>
<evidence type="ECO:0000313" key="2">
    <source>
        <dbReference type="EMBL" id="ABW02188.1"/>
    </source>
</evidence>
<dbReference type="STRING" id="397948.Cmaq_1362"/>
<name>A8M8W9_CALMQ</name>
<feature type="transmembrane region" description="Helical" evidence="1">
    <location>
        <begin position="15"/>
        <end position="38"/>
    </location>
</feature>
<gene>
    <name evidence="2" type="ordered locus">Cmaq_1362</name>
</gene>
<feature type="transmembrane region" description="Helical" evidence="1">
    <location>
        <begin position="140"/>
        <end position="163"/>
    </location>
</feature>
<protein>
    <submittedName>
        <fullName evidence="2">Uncharacterized protein</fullName>
    </submittedName>
</protein>
<accession>A8M8W9</accession>
<sequence length="165" mass="18321">MSQQRLIILRWYGSIRLYLLLSIILALVGSYMLGYSLVLPSSYLTMLSNEAEAAASLPFLIRFIDGLIALIIAYIPYAGIGWMSYNMIGVGELGLIHPLQSIVQMFYLMILTVFPMVDGTLLATVLIISKLSRIQLPANFIRSTLIQYSISVGVSLVLFLILISL</sequence>
<feature type="transmembrane region" description="Helical" evidence="1">
    <location>
        <begin position="59"/>
        <end position="85"/>
    </location>
</feature>
<dbReference type="EMBL" id="CP000852">
    <property type="protein sequence ID" value="ABW02188.1"/>
    <property type="molecule type" value="Genomic_DNA"/>
</dbReference>
<organism evidence="2 3">
    <name type="scientific">Caldivirga maquilingensis (strain ATCC 700844 / DSM 13496 / JCM 10307 / IC-167)</name>
    <dbReference type="NCBI Taxonomy" id="397948"/>
    <lineage>
        <taxon>Archaea</taxon>
        <taxon>Thermoproteota</taxon>
        <taxon>Thermoprotei</taxon>
        <taxon>Thermoproteales</taxon>
        <taxon>Thermoproteaceae</taxon>
        <taxon>Caldivirga</taxon>
    </lineage>
</organism>
<dbReference type="OrthoDB" id="380566at2157"/>
<proteinExistence type="predicted"/>
<keyword evidence="3" id="KW-1185">Reference proteome</keyword>
<feature type="transmembrane region" description="Helical" evidence="1">
    <location>
        <begin position="105"/>
        <end position="128"/>
    </location>
</feature>
<dbReference type="GeneID" id="5710331"/>
<dbReference type="Proteomes" id="UP000001137">
    <property type="component" value="Chromosome"/>
</dbReference>
<evidence type="ECO:0000256" key="1">
    <source>
        <dbReference type="SAM" id="Phobius"/>
    </source>
</evidence>
<dbReference type="RefSeq" id="WP_012186407.1">
    <property type="nucleotide sequence ID" value="NC_009954.1"/>
</dbReference>
<dbReference type="KEGG" id="cma:Cmaq_1362"/>
<reference evidence="2 3" key="1">
    <citation type="submission" date="2007-10" db="EMBL/GenBank/DDBJ databases">
        <title>Complete sequence of Caldivirga maquilingensis IC-167.</title>
        <authorList>
            <consortium name="US DOE Joint Genome Institute"/>
            <person name="Copeland A."/>
            <person name="Lucas S."/>
            <person name="Lapidus A."/>
            <person name="Barry K."/>
            <person name="Glavina del Rio T."/>
            <person name="Dalin E."/>
            <person name="Tice H."/>
            <person name="Pitluck S."/>
            <person name="Saunders E."/>
            <person name="Brettin T."/>
            <person name="Bruce D."/>
            <person name="Detter J.C."/>
            <person name="Han C."/>
            <person name="Schmutz J."/>
            <person name="Larimer F."/>
            <person name="Land M."/>
            <person name="Hauser L."/>
            <person name="Kyrpides N."/>
            <person name="Ivanova N."/>
            <person name="Biddle J.F."/>
            <person name="Zhang Z."/>
            <person name="Fitz-Gibbon S.T."/>
            <person name="Lowe T.M."/>
            <person name="Saltikov C."/>
            <person name="House C.H."/>
            <person name="Richardson P."/>
        </authorList>
    </citation>
    <scope>NUCLEOTIDE SEQUENCE [LARGE SCALE GENOMIC DNA]</scope>
    <source>
        <strain evidence="3">ATCC 700844 / DSM 13496 / JCM 10307 / IC-167</strain>
    </source>
</reference>